<dbReference type="InterPro" id="IPR051681">
    <property type="entry name" value="Ser/Thr_Kinases-Pseudokinases"/>
</dbReference>
<dbReference type="STRING" id="2880.D7FNX1"/>
<keyword evidence="3 6" id="KW-0418">Kinase</keyword>
<evidence type="ECO:0000256" key="4">
    <source>
        <dbReference type="ARBA" id="ARBA00022840"/>
    </source>
</evidence>
<evidence type="ECO:0000256" key="3">
    <source>
        <dbReference type="ARBA" id="ARBA00022777"/>
    </source>
</evidence>
<accession>D7FNX1</accession>
<dbReference type="SUPFAM" id="SSF56112">
    <property type="entry name" value="Protein kinase-like (PK-like)"/>
    <property type="match status" value="1"/>
</dbReference>
<gene>
    <name evidence="6" type="ORF">Esi_0183_0003</name>
</gene>
<dbReference type="GO" id="GO:0005524">
    <property type="term" value="F:ATP binding"/>
    <property type="evidence" value="ECO:0007669"/>
    <property type="project" value="UniProtKB-KW"/>
</dbReference>
<evidence type="ECO:0000259" key="5">
    <source>
        <dbReference type="PROSITE" id="PS50011"/>
    </source>
</evidence>
<reference evidence="6 7" key="1">
    <citation type="journal article" date="2010" name="Nature">
        <title>The Ectocarpus genome and the independent evolution of multicellularity in brown algae.</title>
        <authorList>
            <person name="Cock J.M."/>
            <person name="Sterck L."/>
            <person name="Rouze P."/>
            <person name="Scornet D."/>
            <person name="Allen A.E."/>
            <person name="Amoutzias G."/>
            <person name="Anthouard V."/>
            <person name="Artiguenave F."/>
            <person name="Aury J.M."/>
            <person name="Badger J.H."/>
            <person name="Beszteri B."/>
            <person name="Billiau K."/>
            <person name="Bonnet E."/>
            <person name="Bothwell J.H."/>
            <person name="Bowler C."/>
            <person name="Boyen C."/>
            <person name="Brownlee C."/>
            <person name="Carrano C.J."/>
            <person name="Charrier B."/>
            <person name="Cho G.Y."/>
            <person name="Coelho S.M."/>
            <person name="Collen J."/>
            <person name="Corre E."/>
            <person name="Da Silva C."/>
            <person name="Delage L."/>
            <person name="Delaroque N."/>
            <person name="Dittami S.M."/>
            <person name="Doulbeau S."/>
            <person name="Elias M."/>
            <person name="Farnham G."/>
            <person name="Gachon C.M."/>
            <person name="Gschloessl B."/>
            <person name="Heesch S."/>
            <person name="Jabbari K."/>
            <person name="Jubin C."/>
            <person name="Kawai H."/>
            <person name="Kimura K."/>
            <person name="Kloareg B."/>
            <person name="Kupper F.C."/>
            <person name="Lang D."/>
            <person name="Le Bail A."/>
            <person name="Leblanc C."/>
            <person name="Lerouge P."/>
            <person name="Lohr M."/>
            <person name="Lopez P.J."/>
            <person name="Martens C."/>
            <person name="Maumus F."/>
            <person name="Michel G."/>
            <person name="Miranda-Saavedra D."/>
            <person name="Morales J."/>
            <person name="Moreau H."/>
            <person name="Motomura T."/>
            <person name="Nagasato C."/>
            <person name="Napoli C.A."/>
            <person name="Nelson D.R."/>
            <person name="Nyvall-Collen P."/>
            <person name="Peters A.F."/>
            <person name="Pommier C."/>
            <person name="Potin P."/>
            <person name="Poulain J."/>
            <person name="Quesneville H."/>
            <person name="Read B."/>
            <person name="Rensing S.A."/>
            <person name="Ritter A."/>
            <person name="Rousvoal S."/>
            <person name="Samanta M."/>
            <person name="Samson G."/>
            <person name="Schroeder D.C."/>
            <person name="Segurens B."/>
            <person name="Strittmatter M."/>
            <person name="Tonon T."/>
            <person name="Tregear J.W."/>
            <person name="Valentin K."/>
            <person name="von Dassow P."/>
            <person name="Yamagishi T."/>
            <person name="Van de Peer Y."/>
            <person name="Wincker P."/>
        </authorList>
    </citation>
    <scope>NUCLEOTIDE SEQUENCE [LARGE SCALE GENOMIC DNA]</scope>
    <source>
        <strain evidence="7">Ec32 / CCAP1310/4</strain>
    </source>
</reference>
<proteinExistence type="predicted"/>
<protein>
    <submittedName>
        <fullName evidence="6">Serine/threonine protein kinase</fullName>
    </submittedName>
</protein>
<keyword evidence="4" id="KW-0067">ATP-binding</keyword>
<dbReference type="OrthoDB" id="41771at2759"/>
<keyword evidence="7" id="KW-1185">Reference proteome</keyword>
<keyword evidence="6" id="KW-0723">Serine/threonine-protein kinase</keyword>
<sequence>MINLLLVAANVSAGEETMDSVSPFDDPASKKDLELRRIPEGTATTARIGLHANTTLAQGRRKLYHLHVSEAGEPCDRNPLWEKQPNPANYKFGCQEIERMLSGEMTLIGTGRVRTVHMVEYEGEAVVVKTLQHVEELRRLKAHLEMHRVESLTLEALRGHPNVVGMLGFCNTTVVTEYHPDNFLHTIFRKKEKLSLRRVVSLALDVAQGMQALHEIAGAIHLDMKPQQLLIDDAGRGKVNDFNSVHLMSADASADGKHCPILTGRPARLVPWRAPENIAGKPVTEKVDIYAMGMIYYSLVSGGLPFPDVETFDEARAAHERPEIDPSWHKGFVEIIQDMWHEDPDERPFARQVVQRLQALQDELLV</sequence>
<dbReference type="Gene3D" id="3.30.200.20">
    <property type="entry name" value="Phosphorylase Kinase, domain 1"/>
    <property type="match status" value="1"/>
</dbReference>
<keyword evidence="1" id="KW-0808">Transferase</keyword>
<evidence type="ECO:0000256" key="1">
    <source>
        <dbReference type="ARBA" id="ARBA00022679"/>
    </source>
</evidence>
<dbReference type="Gene3D" id="1.10.510.10">
    <property type="entry name" value="Transferase(Phosphotransferase) domain 1"/>
    <property type="match status" value="1"/>
</dbReference>
<evidence type="ECO:0000256" key="2">
    <source>
        <dbReference type="ARBA" id="ARBA00022741"/>
    </source>
</evidence>
<dbReference type="Proteomes" id="UP000002630">
    <property type="component" value="Linkage Group LG04"/>
</dbReference>
<organism evidence="6 7">
    <name type="scientific">Ectocarpus siliculosus</name>
    <name type="common">Brown alga</name>
    <name type="synonym">Conferva siliculosa</name>
    <dbReference type="NCBI Taxonomy" id="2880"/>
    <lineage>
        <taxon>Eukaryota</taxon>
        <taxon>Sar</taxon>
        <taxon>Stramenopiles</taxon>
        <taxon>Ochrophyta</taxon>
        <taxon>PX clade</taxon>
        <taxon>Phaeophyceae</taxon>
        <taxon>Ectocarpales</taxon>
        <taxon>Ectocarpaceae</taxon>
        <taxon>Ectocarpus</taxon>
    </lineage>
</organism>
<keyword evidence="2" id="KW-0547">Nucleotide-binding</keyword>
<dbReference type="PANTHER" id="PTHR44329:SF288">
    <property type="entry name" value="MITOGEN-ACTIVATED PROTEIN KINASE KINASE KINASE 20"/>
    <property type="match status" value="1"/>
</dbReference>
<evidence type="ECO:0000313" key="7">
    <source>
        <dbReference type="Proteomes" id="UP000002630"/>
    </source>
</evidence>
<dbReference type="InParanoid" id="D7FNX1"/>
<dbReference type="AlphaFoldDB" id="D7FNX1"/>
<feature type="domain" description="Protein kinase" evidence="5">
    <location>
        <begin position="102"/>
        <end position="365"/>
    </location>
</feature>
<dbReference type="OMA" id="INIHAHC"/>
<dbReference type="PROSITE" id="PS50011">
    <property type="entry name" value="PROTEIN_KINASE_DOM"/>
    <property type="match status" value="1"/>
</dbReference>
<name>D7FNX1_ECTSI</name>
<dbReference type="GO" id="GO:0004674">
    <property type="term" value="F:protein serine/threonine kinase activity"/>
    <property type="evidence" value="ECO:0007669"/>
    <property type="project" value="UniProtKB-KW"/>
</dbReference>
<dbReference type="InterPro" id="IPR000719">
    <property type="entry name" value="Prot_kinase_dom"/>
</dbReference>
<dbReference type="EMBL" id="FN648312">
    <property type="protein sequence ID" value="CBJ30240.1"/>
    <property type="molecule type" value="Genomic_DNA"/>
</dbReference>
<dbReference type="InterPro" id="IPR011009">
    <property type="entry name" value="Kinase-like_dom_sf"/>
</dbReference>
<dbReference type="eggNOG" id="KOG0192">
    <property type="taxonomic scope" value="Eukaryota"/>
</dbReference>
<dbReference type="PANTHER" id="PTHR44329">
    <property type="entry name" value="SERINE/THREONINE-PROTEIN KINASE TNNI3K-RELATED"/>
    <property type="match status" value="1"/>
</dbReference>
<dbReference type="EMBL" id="FN649729">
    <property type="protein sequence ID" value="CBJ30240.1"/>
    <property type="molecule type" value="Genomic_DNA"/>
</dbReference>
<dbReference type="Pfam" id="PF00069">
    <property type="entry name" value="Pkinase"/>
    <property type="match status" value="1"/>
</dbReference>
<evidence type="ECO:0000313" key="6">
    <source>
        <dbReference type="EMBL" id="CBJ30240.1"/>
    </source>
</evidence>